<evidence type="ECO:0000313" key="3">
    <source>
        <dbReference type="Proteomes" id="UP000034108"/>
    </source>
</evidence>
<feature type="compositionally biased region" description="Basic and acidic residues" evidence="1">
    <location>
        <begin position="7"/>
        <end position="25"/>
    </location>
</feature>
<reference evidence="2 3" key="1">
    <citation type="journal article" date="2015" name="Nature">
        <title>rRNA introns, odd ribosomes, and small enigmatic genomes across a large radiation of phyla.</title>
        <authorList>
            <person name="Brown C.T."/>
            <person name="Hug L.A."/>
            <person name="Thomas B.C."/>
            <person name="Sharon I."/>
            <person name="Castelle C.J."/>
            <person name="Singh A."/>
            <person name="Wilkins M.J."/>
            <person name="Williams K.H."/>
            <person name="Banfield J.F."/>
        </authorList>
    </citation>
    <scope>NUCLEOTIDE SEQUENCE [LARGE SCALE GENOMIC DNA]</scope>
</reference>
<name>A0A0G0XM32_9BACT</name>
<protein>
    <submittedName>
        <fullName evidence="2">Uncharacterized protein</fullName>
    </submittedName>
</protein>
<organism evidence="2 3">
    <name type="scientific">Candidatus Magasanikbacteria bacterium GW2011_GWC2_41_17</name>
    <dbReference type="NCBI Taxonomy" id="1619048"/>
    <lineage>
        <taxon>Bacteria</taxon>
        <taxon>Candidatus Magasanikiibacteriota</taxon>
    </lineage>
</organism>
<accession>A0A0G0XM32</accession>
<feature type="region of interest" description="Disordered" evidence="1">
    <location>
        <begin position="109"/>
        <end position="132"/>
    </location>
</feature>
<dbReference type="STRING" id="1619048.UU49_C0023G0022"/>
<dbReference type="AlphaFoldDB" id="A0A0G0XM32"/>
<feature type="region of interest" description="Disordered" evidence="1">
    <location>
        <begin position="1"/>
        <end position="25"/>
    </location>
</feature>
<gene>
    <name evidence="2" type="ORF">UU49_C0023G0022</name>
</gene>
<dbReference type="Proteomes" id="UP000034108">
    <property type="component" value="Unassembled WGS sequence"/>
</dbReference>
<comment type="caution">
    <text evidence="2">The sequence shown here is derived from an EMBL/GenBank/DDBJ whole genome shotgun (WGS) entry which is preliminary data.</text>
</comment>
<sequence>MVLETFYPREAEGRGRNPAQEKKFEESLAEQETFAADLELGGVAVENKEMQGEKELMAEINRLEDGLHAVLLRECLERGDKIKGDRLRQRLKTEKELRESKKARVTDVFRKRKDCRSPGKTSSDEERLATQNPRNDVMTVEISMESDIVEEAIFKPKNGEAVWVEEDGTARGMVERRPQTGYLREWLAGFVAKALDSEVVPPTVIREIDGAIGSVQLKINGRPASTFANEEWMEAANVKDLREVALLDFLLENYDRHDGNYIIENGGATRAIDHGLILPDPQFNFSTRSFPLRHFSAGDRTIPEPLLKQLNGLFEESRYGAIREAFNLVLGPTQSEDFFMGFEKRARGLIKNGELPDYYMHPSDERYFWGHTATFLAPPTKIERKHAS</sequence>
<proteinExistence type="predicted"/>
<evidence type="ECO:0000256" key="1">
    <source>
        <dbReference type="SAM" id="MobiDB-lite"/>
    </source>
</evidence>
<dbReference type="EMBL" id="LCAV01000023">
    <property type="protein sequence ID" value="KKR97850.1"/>
    <property type="molecule type" value="Genomic_DNA"/>
</dbReference>
<evidence type="ECO:0000313" key="2">
    <source>
        <dbReference type="EMBL" id="KKR97850.1"/>
    </source>
</evidence>